<organism evidence="2 3">
    <name type="scientific">Kitasatospora griseola</name>
    <name type="common">Streptomyces griseolosporeus</name>
    <dbReference type="NCBI Taxonomy" id="2064"/>
    <lineage>
        <taxon>Bacteria</taxon>
        <taxon>Bacillati</taxon>
        <taxon>Actinomycetota</taxon>
        <taxon>Actinomycetes</taxon>
        <taxon>Kitasatosporales</taxon>
        <taxon>Streptomycetaceae</taxon>
        <taxon>Kitasatospora</taxon>
    </lineage>
</organism>
<gene>
    <name evidence="2" type="ORF">TR51_10690</name>
</gene>
<feature type="compositionally biased region" description="Basic and acidic residues" evidence="1">
    <location>
        <begin position="396"/>
        <end position="421"/>
    </location>
</feature>
<dbReference type="AlphaFoldDB" id="A0A0D0NZP2"/>
<sequence length="673" mass="74838">MPFYEDGDTRKVQTAVLSRPGSDEPVFLPFDHFEFDDFAATHRGQQFYCGTLLGGCGTKLSAKRYTDKKCHFAHHPPVRCRRTANSESSADHLYIAQALKRWLTSQGKGAGLSVTHHHRTDGPGGWIDLRFEKSQRAIRVQLERPELAVWRDTRSRLARQAPRGAHWIYGPDSMVAHNEVEASGYALRVRCHTAGATRLVEIGTQLPGHTVEWTTLDQCRLTASGIVTPELEETSTGIGVRKILPPAATPLPEEPQSPIFQLVPGSMAFTRAAPVTGTAHRRFYDAHAQQAGSTAVPARISLPLDAAIPERDLLWVLLGPTTVQFPLPAEGQGAVQRCLIAAESIARLEGEVPEHWRGLVAQTADAQAAPRQRDLSAVASARTPRQQHEPVQQPSRLERAVSPEPEPAVRKGRQGERRAHRRAIDDARTMLASLYDQASEALHQGDAEGIRQAARYFDALRRSPRSGDELRMSAEGLFEEVAAWHREMRQVSAPNSPRLDCILQQLDREGHALALAELRTLVDRAEAEVEGLGHRLDEVDLPELDRWRGEVERRAALMPLQTLWRIARRVRLVLQSCARSHLTVTWAALDIQVGGALRGLQPEELTELLVEVDRETKIGEPPLAALVTANDHQLSPLYGDVLDHLDRVVPAASTLEAPWRADVARLCEIWRRR</sequence>
<dbReference type="Proteomes" id="UP000032066">
    <property type="component" value="Unassembled WGS sequence"/>
</dbReference>
<name>A0A0D0NZP2_KITGR</name>
<dbReference type="EMBL" id="JXZB01000002">
    <property type="protein sequence ID" value="KIQ64671.1"/>
    <property type="molecule type" value="Genomic_DNA"/>
</dbReference>
<protein>
    <recommendedName>
        <fullName evidence="4">Competence protein CoiA-like family protein</fullName>
    </recommendedName>
</protein>
<comment type="caution">
    <text evidence="2">The sequence shown here is derived from an EMBL/GenBank/DDBJ whole genome shotgun (WGS) entry which is preliminary data.</text>
</comment>
<evidence type="ECO:0000313" key="3">
    <source>
        <dbReference type="Proteomes" id="UP000032066"/>
    </source>
</evidence>
<proteinExistence type="predicted"/>
<evidence type="ECO:0000256" key="1">
    <source>
        <dbReference type="SAM" id="MobiDB-lite"/>
    </source>
</evidence>
<evidence type="ECO:0000313" key="2">
    <source>
        <dbReference type="EMBL" id="KIQ64671.1"/>
    </source>
</evidence>
<dbReference type="PATRIC" id="fig|2064.6.peg.2290"/>
<dbReference type="STRING" id="2064.TR51_10690"/>
<keyword evidence="3" id="KW-1185">Reference proteome</keyword>
<accession>A0A0D0NZP2</accession>
<evidence type="ECO:0008006" key="4">
    <source>
        <dbReference type="Google" id="ProtNLM"/>
    </source>
</evidence>
<reference evidence="2 3" key="1">
    <citation type="submission" date="2015-02" db="EMBL/GenBank/DDBJ databases">
        <title>Draft genome sequence of Kitasatospora griseola MF730-N6, a bafilomycin, terpentecin and satosporin producer.</title>
        <authorList>
            <person name="Arens J.C."/>
            <person name="Haltli B."/>
            <person name="Kerr R.G."/>
        </authorList>
    </citation>
    <scope>NUCLEOTIDE SEQUENCE [LARGE SCALE GENOMIC DNA]</scope>
    <source>
        <strain evidence="2 3">MF730-N6</strain>
    </source>
</reference>
<feature type="region of interest" description="Disordered" evidence="1">
    <location>
        <begin position="364"/>
        <end position="421"/>
    </location>
</feature>